<dbReference type="PANTHER" id="PTHR15263:SF1">
    <property type="entry name" value="NF-KAPPA-B INHIBITOR-LIKE PROTEIN 1"/>
    <property type="match status" value="1"/>
</dbReference>
<feature type="repeat" description="ANK" evidence="9">
    <location>
        <begin position="40"/>
        <end position="72"/>
    </location>
</feature>
<evidence type="ECO:0000256" key="7">
    <source>
        <dbReference type="ARBA" id="ARBA00030621"/>
    </source>
</evidence>
<keyword evidence="5 9" id="KW-0040">ANK repeat</keyword>
<dbReference type="PROSITE" id="PS50088">
    <property type="entry name" value="ANK_REPEAT"/>
    <property type="match status" value="1"/>
</dbReference>
<dbReference type="SUPFAM" id="SSF48403">
    <property type="entry name" value="Ankyrin repeat"/>
    <property type="match status" value="1"/>
</dbReference>
<evidence type="ECO:0000256" key="9">
    <source>
        <dbReference type="PROSITE-ProRule" id="PRU00023"/>
    </source>
</evidence>
<proteinExistence type="predicted"/>
<evidence type="ECO:0000256" key="5">
    <source>
        <dbReference type="ARBA" id="ARBA00023043"/>
    </source>
</evidence>
<dbReference type="SMART" id="SM00248">
    <property type="entry name" value="ANK"/>
    <property type="match status" value="2"/>
</dbReference>
<feature type="compositionally biased region" description="Basic and acidic residues" evidence="10">
    <location>
        <begin position="213"/>
        <end position="235"/>
    </location>
</feature>
<reference evidence="11" key="1">
    <citation type="journal article" date="2023" name="G3 (Bethesda)">
        <title>Whole genome assembly and annotation of the endangered Caribbean coral Acropora cervicornis.</title>
        <authorList>
            <person name="Selwyn J.D."/>
            <person name="Vollmer S.V."/>
        </authorList>
    </citation>
    <scope>NUCLEOTIDE SEQUENCE</scope>
    <source>
        <strain evidence="11">K2</strain>
    </source>
</reference>
<comment type="subcellular location">
    <subcellularLocation>
        <location evidence="1">Nucleus</location>
    </subcellularLocation>
</comment>
<dbReference type="GO" id="GO:0005634">
    <property type="term" value="C:nucleus"/>
    <property type="evidence" value="ECO:0007669"/>
    <property type="project" value="UniProtKB-SubCell"/>
</dbReference>
<accession>A0AAD9QU69</accession>
<dbReference type="PANTHER" id="PTHR15263">
    <property type="entry name" value="I-KAPPA-B-LIKE PROTEIN IKBL"/>
    <property type="match status" value="1"/>
</dbReference>
<keyword evidence="6" id="KW-0539">Nucleus</keyword>
<dbReference type="Proteomes" id="UP001249851">
    <property type="component" value="Unassembled WGS sequence"/>
</dbReference>
<evidence type="ECO:0000256" key="1">
    <source>
        <dbReference type="ARBA" id="ARBA00004123"/>
    </source>
</evidence>
<evidence type="ECO:0000313" key="12">
    <source>
        <dbReference type="Proteomes" id="UP001249851"/>
    </source>
</evidence>
<dbReference type="Gene3D" id="1.25.40.20">
    <property type="entry name" value="Ankyrin repeat-containing domain"/>
    <property type="match status" value="1"/>
</dbReference>
<dbReference type="EMBL" id="JARQWQ010000015">
    <property type="protein sequence ID" value="KAK2567156.1"/>
    <property type="molecule type" value="Genomic_DNA"/>
</dbReference>
<gene>
    <name evidence="11" type="ORF">P5673_008960</name>
</gene>
<evidence type="ECO:0000256" key="10">
    <source>
        <dbReference type="SAM" id="MobiDB-lite"/>
    </source>
</evidence>
<evidence type="ECO:0000256" key="8">
    <source>
        <dbReference type="ARBA" id="ARBA00030802"/>
    </source>
</evidence>
<dbReference type="AlphaFoldDB" id="A0AAD9QU69"/>
<reference evidence="11" key="2">
    <citation type="journal article" date="2023" name="Science">
        <title>Genomic signatures of disease resistance in endangered staghorn corals.</title>
        <authorList>
            <person name="Vollmer S.V."/>
            <person name="Selwyn J.D."/>
            <person name="Despard B.A."/>
            <person name="Roesel C.L."/>
        </authorList>
    </citation>
    <scope>NUCLEOTIDE SEQUENCE</scope>
    <source>
        <strain evidence="11">K2</strain>
    </source>
</reference>
<protein>
    <recommendedName>
        <fullName evidence="2">NF-kappa-B inhibitor-like protein 1</fullName>
    </recommendedName>
    <alternativeName>
        <fullName evidence="7">Inhibitor of kappa B-like protein</fullName>
    </alternativeName>
    <alternativeName>
        <fullName evidence="8">Nuclear factor of kappa light polypeptide gene enhancer in B-cells inhibitor-like 1</fullName>
    </alternativeName>
</protein>
<dbReference type="InterPro" id="IPR038753">
    <property type="entry name" value="NFKBIL1"/>
</dbReference>
<evidence type="ECO:0000313" key="11">
    <source>
        <dbReference type="EMBL" id="KAK2567156.1"/>
    </source>
</evidence>
<evidence type="ECO:0000256" key="6">
    <source>
        <dbReference type="ARBA" id="ARBA00023242"/>
    </source>
</evidence>
<keyword evidence="12" id="KW-1185">Reference proteome</keyword>
<dbReference type="Pfam" id="PF12796">
    <property type="entry name" value="Ank_2"/>
    <property type="match status" value="1"/>
</dbReference>
<evidence type="ECO:0000256" key="4">
    <source>
        <dbReference type="ARBA" id="ARBA00022737"/>
    </source>
</evidence>
<dbReference type="InterPro" id="IPR036770">
    <property type="entry name" value="Ankyrin_rpt-contain_sf"/>
</dbReference>
<keyword evidence="3" id="KW-0597">Phosphoprotein</keyword>
<sequence length="364" mass="43241">MGKSTEKKFFHYIKVGRVSRVRSLLEKHKSFHLTHITDHRGRTPLHVCCLVGENTVMRLLLKNGADVEAVDSRGNTPVYYALEYALASMRYSAFTDLIAPLLNIGKSHILDLKNKRRKTPRELLNQLQREFAKRWEETEDLKETKWGTDNCETRKREDDMEWERKLCFEAGQEDFAKYSQEDYTETINQETYDEWVERIIHERQRKLSAKQTTKTESKRKYQEQEQEEAKKKTRQLESEHEAFMTQMSLKYQKSKQAATLAEYEKRCCVAFNRNSTKRLKFIEVPWPCDGDTLKMINLVKIWSEGLKSLAEKKMFLKEQQIRWHPDRFLQRCGDRLDTEEREKIIEQVKTLSQEINSLLDEITA</sequence>
<feature type="region of interest" description="Disordered" evidence="10">
    <location>
        <begin position="206"/>
        <end position="235"/>
    </location>
</feature>
<dbReference type="GO" id="GO:0043124">
    <property type="term" value="P:negative regulation of canonical NF-kappaB signal transduction"/>
    <property type="evidence" value="ECO:0007669"/>
    <property type="project" value="InterPro"/>
</dbReference>
<comment type="caution">
    <text evidence="11">The sequence shown here is derived from an EMBL/GenBank/DDBJ whole genome shotgun (WGS) entry which is preliminary data.</text>
</comment>
<evidence type="ECO:0000256" key="3">
    <source>
        <dbReference type="ARBA" id="ARBA00022553"/>
    </source>
</evidence>
<dbReference type="PROSITE" id="PS50297">
    <property type="entry name" value="ANK_REP_REGION"/>
    <property type="match status" value="1"/>
</dbReference>
<evidence type="ECO:0000256" key="2">
    <source>
        <dbReference type="ARBA" id="ARBA00014259"/>
    </source>
</evidence>
<dbReference type="InterPro" id="IPR002110">
    <property type="entry name" value="Ankyrin_rpt"/>
</dbReference>
<organism evidence="11 12">
    <name type="scientific">Acropora cervicornis</name>
    <name type="common">Staghorn coral</name>
    <dbReference type="NCBI Taxonomy" id="6130"/>
    <lineage>
        <taxon>Eukaryota</taxon>
        <taxon>Metazoa</taxon>
        <taxon>Cnidaria</taxon>
        <taxon>Anthozoa</taxon>
        <taxon>Hexacorallia</taxon>
        <taxon>Scleractinia</taxon>
        <taxon>Astrocoeniina</taxon>
        <taxon>Acroporidae</taxon>
        <taxon>Acropora</taxon>
    </lineage>
</organism>
<name>A0AAD9QU69_ACRCE</name>
<keyword evidence="4" id="KW-0677">Repeat</keyword>